<dbReference type="Gene3D" id="4.10.240.10">
    <property type="entry name" value="Zn(2)-C6 fungal-type DNA-binding domain"/>
    <property type="match status" value="1"/>
</dbReference>
<dbReference type="STRING" id="341663.Q0CBW7"/>
<feature type="region of interest" description="Disordered" evidence="10">
    <location>
        <begin position="134"/>
        <end position="170"/>
    </location>
</feature>
<evidence type="ECO:0000256" key="9">
    <source>
        <dbReference type="PROSITE-ProRule" id="PRU00042"/>
    </source>
</evidence>
<keyword evidence="2" id="KW-0677">Repeat</keyword>
<evidence type="ECO:0000256" key="2">
    <source>
        <dbReference type="ARBA" id="ARBA00022737"/>
    </source>
</evidence>
<dbReference type="Pfam" id="PF00096">
    <property type="entry name" value="zf-C2H2"/>
    <property type="match status" value="2"/>
</dbReference>
<dbReference type="FunFam" id="3.30.160.60:FF:000100">
    <property type="entry name" value="Zinc finger 45-like"/>
    <property type="match status" value="1"/>
</dbReference>
<organism evidence="13 14">
    <name type="scientific">Aspergillus terreus (strain NIH 2624 / FGSC A1156)</name>
    <dbReference type="NCBI Taxonomy" id="341663"/>
    <lineage>
        <taxon>Eukaryota</taxon>
        <taxon>Fungi</taxon>
        <taxon>Dikarya</taxon>
        <taxon>Ascomycota</taxon>
        <taxon>Pezizomycotina</taxon>
        <taxon>Eurotiomycetes</taxon>
        <taxon>Eurotiomycetidae</taxon>
        <taxon>Eurotiales</taxon>
        <taxon>Aspergillaceae</taxon>
        <taxon>Aspergillus</taxon>
        <taxon>Aspergillus subgen. Circumdati</taxon>
    </lineage>
</organism>
<evidence type="ECO:0000259" key="11">
    <source>
        <dbReference type="PROSITE" id="PS50048"/>
    </source>
</evidence>
<dbReference type="PANTHER" id="PTHR47660">
    <property type="entry name" value="TRANSCRIPTION FACTOR WITH C2H2 AND ZN(2)-CYS(6) DNA BINDING DOMAIN (EUROFUNG)-RELATED-RELATED"/>
    <property type="match status" value="1"/>
</dbReference>
<dbReference type="GO" id="GO:0009893">
    <property type="term" value="P:positive regulation of metabolic process"/>
    <property type="evidence" value="ECO:0007669"/>
    <property type="project" value="UniProtKB-ARBA"/>
</dbReference>
<dbReference type="Pfam" id="PF00172">
    <property type="entry name" value="Zn_clus"/>
    <property type="match status" value="1"/>
</dbReference>
<evidence type="ECO:0000256" key="4">
    <source>
        <dbReference type="ARBA" id="ARBA00022833"/>
    </source>
</evidence>
<dbReference type="InterPro" id="IPR036236">
    <property type="entry name" value="Znf_C2H2_sf"/>
</dbReference>
<dbReference type="PROSITE" id="PS00028">
    <property type="entry name" value="ZINC_FINGER_C2H2_1"/>
    <property type="match status" value="2"/>
</dbReference>
<dbReference type="eggNOG" id="KOG1721">
    <property type="taxonomic scope" value="Eukaryota"/>
</dbReference>
<dbReference type="GO" id="GO:0006351">
    <property type="term" value="P:DNA-templated transcription"/>
    <property type="evidence" value="ECO:0007669"/>
    <property type="project" value="InterPro"/>
</dbReference>
<dbReference type="OMA" id="NERACAS"/>
<dbReference type="SMART" id="SM00355">
    <property type="entry name" value="ZnF_C2H2"/>
    <property type="match status" value="2"/>
</dbReference>
<dbReference type="InterPro" id="IPR007219">
    <property type="entry name" value="XnlR_reg_dom"/>
</dbReference>
<feature type="domain" description="Zn(2)-C6 fungal-type" evidence="11">
    <location>
        <begin position="103"/>
        <end position="132"/>
    </location>
</feature>
<dbReference type="Pfam" id="PF04082">
    <property type="entry name" value="Fungal_trans"/>
    <property type="match status" value="1"/>
</dbReference>
<dbReference type="OrthoDB" id="1405595at2759"/>
<keyword evidence="7" id="KW-0804">Transcription</keyword>
<dbReference type="VEuPathDB" id="FungiDB:ATEG_08817"/>
<evidence type="ECO:0000256" key="6">
    <source>
        <dbReference type="ARBA" id="ARBA00023125"/>
    </source>
</evidence>
<keyword evidence="3 9" id="KW-0863">Zinc-finger</keyword>
<dbReference type="CDD" id="cd00067">
    <property type="entry name" value="GAL4"/>
    <property type="match status" value="1"/>
</dbReference>
<feature type="domain" description="C2H2-type" evidence="12">
    <location>
        <begin position="35"/>
        <end position="62"/>
    </location>
</feature>
<keyword evidence="5" id="KW-0805">Transcription regulation</keyword>
<feature type="compositionally biased region" description="Polar residues" evidence="10">
    <location>
        <begin position="154"/>
        <end position="166"/>
    </location>
</feature>
<evidence type="ECO:0000313" key="14">
    <source>
        <dbReference type="Proteomes" id="UP000007963"/>
    </source>
</evidence>
<dbReference type="GO" id="GO:0003677">
    <property type="term" value="F:DNA binding"/>
    <property type="evidence" value="ECO:0007669"/>
    <property type="project" value="UniProtKB-KW"/>
</dbReference>
<dbReference type="PROSITE" id="PS50157">
    <property type="entry name" value="ZINC_FINGER_C2H2_2"/>
    <property type="match status" value="2"/>
</dbReference>
<dbReference type="GO" id="GO:0000981">
    <property type="term" value="F:DNA-binding transcription factor activity, RNA polymerase II-specific"/>
    <property type="evidence" value="ECO:0007669"/>
    <property type="project" value="InterPro"/>
</dbReference>
<proteinExistence type="predicted"/>
<keyword evidence="1" id="KW-0479">Metal-binding</keyword>
<keyword evidence="8" id="KW-0539">Nucleus</keyword>
<dbReference type="InterPro" id="IPR013087">
    <property type="entry name" value="Znf_C2H2_type"/>
</dbReference>
<dbReference type="InterPro" id="IPR001138">
    <property type="entry name" value="Zn2Cys6_DnaBD"/>
</dbReference>
<evidence type="ECO:0000256" key="1">
    <source>
        <dbReference type="ARBA" id="ARBA00022723"/>
    </source>
</evidence>
<dbReference type="InterPro" id="IPR036864">
    <property type="entry name" value="Zn2-C6_fun-type_DNA-bd_sf"/>
</dbReference>
<dbReference type="GeneID" id="4323447"/>
<dbReference type="SUPFAM" id="SSF57701">
    <property type="entry name" value="Zn2/Cys6 DNA-binding domain"/>
    <property type="match status" value="1"/>
</dbReference>
<dbReference type="HOGENOM" id="CLU_003864_3_0_1"/>
<gene>
    <name evidence="13" type="ORF">ATEG_08817</name>
</gene>
<accession>Q0CBW7</accession>
<dbReference type="Gene3D" id="3.30.160.60">
    <property type="entry name" value="Classic Zinc Finger"/>
    <property type="match status" value="1"/>
</dbReference>
<dbReference type="CDD" id="cd12148">
    <property type="entry name" value="fungal_TF_MHR"/>
    <property type="match status" value="1"/>
</dbReference>
<evidence type="ECO:0000256" key="3">
    <source>
        <dbReference type="ARBA" id="ARBA00022771"/>
    </source>
</evidence>
<dbReference type="RefSeq" id="XP_001217403.1">
    <property type="nucleotide sequence ID" value="XM_001217402.1"/>
</dbReference>
<reference evidence="14" key="1">
    <citation type="submission" date="2005-09" db="EMBL/GenBank/DDBJ databases">
        <title>Annotation of the Aspergillus terreus NIH2624 genome.</title>
        <authorList>
            <person name="Birren B.W."/>
            <person name="Lander E.S."/>
            <person name="Galagan J.E."/>
            <person name="Nusbaum C."/>
            <person name="Devon K."/>
            <person name="Henn M."/>
            <person name="Ma L.-J."/>
            <person name="Jaffe D.B."/>
            <person name="Butler J."/>
            <person name="Alvarez P."/>
            <person name="Gnerre S."/>
            <person name="Grabherr M."/>
            <person name="Kleber M."/>
            <person name="Mauceli E.W."/>
            <person name="Brockman W."/>
            <person name="Rounsley S."/>
            <person name="Young S.K."/>
            <person name="LaButti K."/>
            <person name="Pushparaj V."/>
            <person name="DeCaprio D."/>
            <person name="Crawford M."/>
            <person name="Koehrsen M."/>
            <person name="Engels R."/>
            <person name="Montgomery P."/>
            <person name="Pearson M."/>
            <person name="Howarth C."/>
            <person name="Larson L."/>
            <person name="Luoma S."/>
            <person name="White J."/>
            <person name="Alvarado L."/>
            <person name="Kodira C.D."/>
            <person name="Zeng Q."/>
            <person name="Oleary S."/>
            <person name="Yandava C."/>
            <person name="Denning D.W."/>
            <person name="Nierman W.C."/>
            <person name="Milne T."/>
            <person name="Madden K."/>
        </authorList>
    </citation>
    <scope>NUCLEOTIDE SEQUENCE [LARGE SCALE GENOMIC DNA]</scope>
    <source>
        <strain evidence="14">NIH 2624 / FGSC A1156</strain>
    </source>
</reference>
<dbReference type="GO" id="GO:0008270">
    <property type="term" value="F:zinc ion binding"/>
    <property type="evidence" value="ECO:0007669"/>
    <property type="project" value="UniProtKB-KW"/>
</dbReference>
<sequence length="853" mass="96212">MANLAHGPSPCFQNNGPYIYSPSNPDEVPSPPRRYNCSLCSRSFRRREHFERHLTSHSKSRDFRCDLCGKRFARKDTLQRHSTLHRQVPLNKVQKTLPRAPCACLNCVKSKQRCSGSHPCDRCNRKGWPCEFTKGSKERPPQGLEIFPNETEGRTSNQINQTSGNSRPVEPAVACGLSPISTVTSGPSGPDSVNIAGGQCADFPFSCLARQTSQHPEANLLSDSFLLWPLNDAFETSDIASTDPSSLQTLSEMGGTMDQPLNISLEGETPAELSIFQHERPRYAADTPMSPNGQLANYVSENALTEEDRDILISEDYGHLPKPSISTYERICAHYAEMSRSSPEAPLSSLYSLDVLHVCTELYFEHFHQQFPILHKSTFEARSSSWLLYIAVAAVGSQYSRLPSRSRIFCDLVNAIRVSLLRKLSSTVSLQNNLELAQATLLFNFTLLFHGKRESLMHLQYQRSLLVTMCRPLLTPGLLFAKSGMLSNAAVSTDNWTQWIAVESWKRLVYFTWLVECLELIFYDIPPLLTVDDMHLSMPCNEELWQSASFHDWERAQGLQRECVSVISLLNMEDINQAYIRSLSDSALWISVFAVYVAERRSTQQHSLYHSSSIHSTSEYEKLPSVGGVVTYKDDRDPVDSILEGFQQAVTQHRKESPLRPIVAKFSLVLRLLRFVQYRLLYVSSGWMAQLQEVDAAAQHIAQLLQTEPQRARQSLLHAAQLFRIIRSQRQFEPHDSIILLMAVLYIWNYDRFVISDKACDPSSGDAEILRIDQSMDEDLQKKWITGTFETPKQVHISGLGVLNGRDSVPRILRESVRILSHEKAWSGLANAIKHALHQIVLGGAPSFPAEAE</sequence>
<protein>
    <submittedName>
        <fullName evidence="13">Uncharacterized protein</fullName>
    </submittedName>
</protein>
<dbReference type="SMART" id="SM00066">
    <property type="entry name" value="GAL4"/>
    <property type="match status" value="1"/>
</dbReference>
<dbReference type="EMBL" id="CH476606">
    <property type="protein sequence ID" value="EAU30949.1"/>
    <property type="molecule type" value="Genomic_DNA"/>
</dbReference>
<evidence type="ECO:0000256" key="5">
    <source>
        <dbReference type="ARBA" id="ARBA00023015"/>
    </source>
</evidence>
<feature type="domain" description="C2H2-type" evidence="12">
    <location>
        <begin position="63"/>
        <end position="85"/>
    </location>
</feature>
<dbReference type="SUPFAM" id="SSF57667">
    <property type="entry name" value="beta-beta-alpha zinc fingers"/>
    <property type="match status" value="1"/>
</dbReference>
<evidence type="ECO:0000256" key="10">
    <source>
        <dbReference type="SAM" id="MobiDB-lite"/>
    </source>
</evidence>
<keyword evidence="4" id="KW-0862">Zinc</keyword>
<dbReference type="Proteomes" id="UP000007963">
    <property type="component" value="Unassembled WGS sequence"/>
</dbReference>
<name>Q0CBW7_ASPTN</name>
<evidence type="ECO:0000256" key="7">
    <source>
        <dbReference type="ARBA" id="ARBA00023163"/>
    </source>
</evidence>
<evidence type="ECO:0000259" key="12">
    <source>
        <dbReference type="PROSITE" id="PS50157"/>
    </source>
</evidence>
<dbReference type="AlphaFoldDB" id="Q0CBW7"/>
<evidence type="ECO:0000313" key="13">
    <source>
        <dbReference type="EMBL" id="EAU30949.1"/>
    </source>
</evidence>
<evidence type="ECO:0000256" key="8">
    <source>
        <dbReference type="ARBA" id="ARBA00023242"/>
    </source>
</evidence>
<keyword evidence="6" id="KW-0238">DNA-binding</keyword>
<dbReference type="PROSITE" id="PS50048">
    <property type="entry name" value="ZN2_CY6_FUNGAL_2"/>
    <property type="match status" value="1"/>
</dbReference>